<dbReference type="STRING" id="1747903.ASR47_1005341"/>
<name>A0A1A7C247_9BURK</name>
<sequence>MHSTSSKDDVVEGNSRNDTATAQLVEQGVEFHKVLGRTVATAYLKEHHVPTEVIYRILSSSAARRQSPPSRTPPRC</sequence>
<evidence type="ECO:0000313" key="2">
    <source>
        <dbReference type="EMBL" id="OBV38383.1"/>
    </source>
</evidence>
<protein>
    <submittedName>
        <fullName evidence="2">Uncharacterized protein</fullName>
    </submittedName>
</protein>
<feature type="region of interest" description="Disordered" evidence="1">
    <location>
        <begin position="1"/>
        <end position="21"/>
    </location>
</feature>
<evidence type="ECO:0000313" key="3">
    <source>
        <dbReference type="Proteomes" id="UP000092713"/>
    </source>
</evidence>
<reference evidence="2 3" key="1">
    <citation type="submission" date="2016-04" db="EMBL/GenBank/DDBJ databases">
        <title>Draft genome sequence of Janthinobacterium psychrotolerans sp. nov., isolated from freshwater sediments in Denmark.</title>
        <authorList>
            <person name="Gong X."/>
            <person name="Skrivergaard S."/>
            <person name="Korsgaard B.S."/>
            <person name="Schreiber L."/>
            <person name="Marshall I.P."/>
            <person name="Finster K."/>
            <person name="Schramm A."/>
        </authorList>
    </citation>
    <scope>NUCLEOTIDE SEQUENCE [LARGE SCALE GENOMIC DNA]</scope>
    <source>
        <strain evidence="2 3">S3-2</strain>
    </source>
</reference>
<dbReference type="Proteomes" id="UP000092713">
    <property type="component" value="Unassembled WGS sequence"/>
</dbReference>
<dbReference type="EMBL" id="LOCQ01000058">
    <property type="protein sequence ID" value="OBV38383.1"/>
    <property type="molecule type" value="Genomic_DNA"/>
</dbReference>
<gene>
    <name evidence="2" type="ORF">ASR47_1005341</name>
</gene>
<comment type="caution">
    <text evidence="2">The sequence shown here is derived from an EMBL/GenBank/DDBJ whole genome shotgun (WGS) entry which is preliminary data.</text>
</comment>
<dbReference type="AlphaFoldDB" id="A0A1A7C247"/>
<organism evidence="2 3">
    <name type="scientific">Janthinobacterium psychrotolerans</name>
    <dbReference type="NCBI Taxonomy" id="1747903"/>
    <lineage>
        <taxon>Bacteria</taxon>
        <taxon>Pseudomonadati</taxon>
        <taxon>Pseudomonadota</taxon>
        <taxon>Betaproteobacteria</taxon>
        <taxon>Burkholderiales</taxon>
        <taxon>Oxalobacteraceae</taxon>
        <taxon>Janthinobacterium</taxon>
    </lineage>
</organism>
<keyword evidence="3" id="KW-1185">Reference proteome</keyword>
<evidence type="ECO:0000256" key="1">
    <source>
        <dbReference type="SAM" id="MobiDB-lite"/>
    </source>
</evidence>
<feature type="compositionally biased region" description="Basic and acidic residues" evidence="1">
    <location>
        <begin position="1"/>
        <end position="10"/>
    </location>
</feature>
<accession>A0A1A7C247</accession>
<proteinExistence type="predicted"/>